<accession>A0A1W1GX60</accession>
<sequence>MDFEMMLAGLARAPWRDVARIMLIGAGYDVTRGYPQTVDQLRRQQPDPIKMAKLSASMVEHLVAGEKYLQFIQLQPGERAAIDQWIRSKRRHSNDLTAAFPGVAPESKITPFRHQDPTSAGFSVLEEGVAALYTAARWYTKTEKIASSSLLPSAAAGYERIVGYKTVVVQTYDAIWLPPAGDVLVLCVDYPDEGTTQGFPLAGADFLRALVRQALGRPILKANFWHAIDSLYNSTEGKLVAYGFSAGGQSVNHHNARRQTSVCLRKAVYDAGGAAAIHASGKVLELFRAAFAWQVLHGGSVVSKPEVLIPGMAKDLNKGSPVVDNCVVRDCLTTGDLNLVVSKLLPLIKSWV</sequence>
<reference evidence="2" key="1">
    <citation type="submission" date="2016-10" db="EMBL/GenBank/DDBJ databases">
        <authorList>
            <person name="Varghese N."/>
        </authorList>
    </citation>
    <scope>NUCLEOTIDE SEQUENCE [LARGE SCALE GENOMIC DNA]</scope>
    <source>
        <strain evidence="2">92MFCol6.1</strain>
    </source>
</reference>
<dbReference type="EMBL" id="FWEU01000002">
    <property type="protein sequence ID" value="SLM23953.1"/>
    <property type="molecule type" value="Genomic_DNA"/>
</dbReference>
<dbReference type="Proteomes" id="UP000191133">
    <property type="component" value="Unassembled WGS sequence"/>
</dbReference>
<gene>
    <name evidence="1" type="ORF">SAMN04488690_1660</name>
</gene>
<dbReference type="AlphaFoldDB" id="A0A1W1GX60"/>
<protein>
    <submittedName>
        <fullName evidence="1">Uncharacterized protein</fullName>
    </submittedName>
</protein>
<evidence type="ECO:0000313" key="1">
    <source>
        <dbReference type="EMBL" id="SLM23953.1"/>
    </source>
</evidence>
<proteinExistence type="predicted"/>
<organism evidence="1 2">
    <name type="scientific">Stenotrophomonas indicatrix</name>
    <dbReference type="NCBI Taxonomy" id="2045451"/>
    <lineage>
        <taxon>Bacteria</taxon>
        <taxon>Pseudomonadati</taxon>
        <taxon>Pseudomonadota</taxon>
        <taxon>Gammaproteobacteria</taxon>
        <taxon>Lysobacterales</taxon>
        <taxon>Lysobacteraceae</taxon>
        <taxon>Stenotrophomonas</taxon>
    </lineage>
</organism>
<evidence type="ECO:0000313" key="2">
    <source>
        <dbReference type="Proteomes" id="UP000191133"/>
    </source>
</evidence>
<name>A0A1W1GX60_9GAMM</name>
<dbReference type="RefSeq" id="WP_080149279.1">
    <property type="nucleotide sequence ID" value="NZ_FWEU01000002.1"/>
</dbReference>